<evidence type="ECO:0000256" key="1">
    <source>
        <dbReference type="SAM" id="Phobius"/>
    </source>
</evidence>
<feature type="domain" description="SPW repeat-containing integral membrane" evidence="2">
    <location>
        <begin position="9"/>
        <end position="108"/>
    </location>
</feature>
<dbReference type="Pfam" id="PF03779">
    <property type="entry name" value="SPW"/>
    <property type="match status" value="1"/>
</dbReference>
<keyword evidence="1" id="KW-1133">Transmembrane helix</keyword>
<feature type="transmembrane region" description="Helical" evidence="1">
    <location>
        <begin position="36"/>
        <end position="55"/>
    </location>
</feature>
<dbReference type="KEGG" id="chih:GWR21_31020"/>
<dbReference type="Proteomes" id="UP000476411">
    <property type="component" value="Chromosome"/>
</dbReference>
<dbReference type="AlphaFoldDB" id="A0A6B9ZQC0"/>
<proteinExistence type="predicted"/>
<keyword evidence="4" id="KW-1185">Reference proteome</keyword>
<keyword evidence="1" id="KW-0472">Membrane</keyword>
<keyword evidence="1" id="KW-0812">Transmembrane</keyword>
<sequence>MSFISTKTHAILDYTVGVSLIAAPMIFEFHDGTAVSWIPIFNGVLLVLLSIFTRYEGGIFRAVSMKTHLTIDVLAGIGLTLSPWIFGFAEVIFLPHLLLGLSEIAAGLLTDRSPFPLGKELFSRTAHHS</sequence>
<organism evidence="3 4">
    <name type="scientific">Chitinophaga agri</name>
    <dbReference type="NCBI Taxonomy" id="2703787"/>
    <lineage>
        <taxon>Bacteria</taxon>
        <taxon>Pseudomonadati</taxon>
        <taxon>Bacteroidota</taxon>
        <taxon>Chitinophagia</taxon>
        <taxon>Chitinophagales</taxon>
        <taxon>Chitinophagaceae</taxon>
        <taxon>Chitinophaga</taxon>
    </lineage>
</organism>
<protein>
    <recommendedName>
        <fullName evidence="2">SPW repeat-containing integral membrane domain-containing protein</fullName>
    </recommendedName>
</protein>
<dbReference type="EMBL" id="CP048113">
    <property type="protein sequence ID" value="QHS63854.1"/>
    <property type="molecule type" value="Genomic_DNA"/>
</dbReference>
<accession>A0A6B9ZQC0</accession>
<feature type="transmembrane region" description="Helical" evidence="1">
    <location>
        <begin position="67"/>
        <end position="86"/>
    </location>
</feature>
<evidence type="ECO:0000259" key="2">
    <source>
        <dbReference type="Pfam" id="PF03779"/>
    </source>
</evidence>
<reference evidence="3 4" key="1">
    <citation type="submission" date="2020-01" db="EMBL/GenBank/DDBJ databases">
        <title>Complete genome sequence of Chitinophaga sp. H33E-04 isolated from quinoa roots.</title>
        <authorList>
            <person name="Weon H.-Y."/>
            <person name="Lee S.A."/>
        </authorList>
    </citation>
    <scope>NUCLEOTIDE SEQUENCE [LARGE SCALE GENOMIC DNA]</scope>
    <source>
        <strain evidence="3 4">H33E-04</strain>
    </source>
</reference>
<dbReference type="InterPro" id="IPR005530">
    <property type="entry name" value="SPW"/>
</dbReference>
<evidence type="ECO:0000313" key="3">
    <source>
        <dbReference type="EMBL" id="QHS63854.1"/>
    </source>
</evidence>
<dbReference type="RefSeq" id="WP_162335570.1">
    <property type="nucleotide sequence ID" value="NZ_CP048113.1"/>
</dbReference>
<evidence type="ECO:0000313" key="4">
    <source>
        <dbReference type="Proteomes" id="UP000476411"/>
    </source>
</evidence>
<gene>
    <name evidence="3" type="ORF">GWR21_31020</name>
</gene>
<name>A0A6B9ZQC0_9BACT</name>